<dbReference type="AlphaFoldDB" id="A0A1C7P8R5"/>
<feature type="transmembrane region" description="Helical" evidence="9">
    <location>
        <begin position="22"/>
        <end position="43"/>
    </location>
</feature>
<dbReference type="STRING" id="1679444.PYTT_1765"/>
<dbReference type="GO" id="GO:0016410">
    <property type="term" value="F:N-acyltransferase activity"/>
    <property type="evidence" value="ECO:0007669"/>
    <property type="project" value="UniProtKB-UniRule"/>
</dbReference>
<reference evidence="12" key="1">
    <citation type="submission" date="2016-09" db="EMBL/GenBank/DDBJ databases">
        <authorList>
            <person name="Koehorst J."/>
        </authorList>
    </citation>
    <scope>NUCLEOTIDE SEQUENCE [LARGE SCALE GENOMIC DNA]</scope>
</reference>
<organism evidence="11 12">
    <name type="scientific">Akkermansia glycaniphila</name>
    <dbReference type="NCBI Taxonomy" id="1679444"/>
    <lineage>
        <taxon>Bacteria</taxon>
        <taxon>Pseudomonadati</taxon>
        <taxon>Verrucomicrobiota</taxon>
        <taxon>Verrucomicrobiia</taxon>
        <taxon>Verrucomicrobiales</taxon>
        <taxon>Akkermansiaceae</taxon>
        <taxon>Akkermansia</taxon>
    </lineage>
</organism>
<feature type="transmembrane region" description="Helical" evidence="9">
    <location>
        <begin position="77"/>
        <end position="96"/>
    </location>
</feature>
<dbReference type="CDD" id="cd07571">
    <property type="entry name" value="ALP_N-acyl_transferase"/>
    <property type="match status" value="1"/>
</dbReference>
<dbReference type="HAMAP" id="MF_01148">
    <property type="entry name" value="Lnt"/>
    <property type="match status" value="1"/>
</dbReference>
<dbReference type="PROSITE" id="PS50263">
    <property type="entry name" value="CN_HYDROLASE"/>
    <property type="match status" value="1"/>
</dbReference>
<dbReference type="Pfam" id="PF20154">
    <property type="entry name" value="LNT_N"/>
    <property type="match status" value="1"/>
</dbReference>
<dbReference type="InterPro" id="IPR036526">
    <property type="entry name" value="C-N_Hydrolase_sf"/>
</dbReference>
<evidence type="ECO:0000256" key="2">
    <source>
        <dbReference type="ARBA" id="ARBA00010065"/>
    </source>
</evidence>
<dbReference type="GO" id="GO:0042158">
    <property type="term" value="P:lipoprotein biosynthetic process"/>
    <property type="evidence" value="ECO:0007669"/>
    <property type="project" value="UniProtKB-UniRule"/>
</dbReference>
<name>A0A1C7P8R5_9BACT</name>
<evidence type="ECO:0000313" key="12">
    <source>
        <dbReference type="Proteomes" id="UP000176204"/>
    </source>
</evidence>
<dbReference type="RefSeq" id="WP_067777738.1">
    <property type="nucleotide sequence ID" value="NZ_LIGX01000041.1"/>
</dbReference>
<keyword evidence="11" id="KW-0449">Lipoprotein</keyword>
<keyword evidence="4 9" id="KW-0808">Transferase</keyword>
<dbReference type="InterPro" id="IPR004563">
    <property type="entry name" value="Apolipo_AcylTrfase"/>
</dbReference>
<dbReference type="InterPro" id="IPR003010">
    <property type="entry name" value="C-N_Hydrolase"/>
</dbReference>
<dbReference type="EMBL" id="LT629973">
    <property type="protein sequence ID" value="SEH92469.1"/>
    <property type="molecule type" value="Genomic_DNA"/>
</dbReference>
<dbReference type="PATRIC" id="fig|1679444.3.peg.1730"/>
<comment type="similarity">
    <text evidence="2 9">Belongs to the CN hydrolase family. Apolipoprotein N-acyltransferase subfamily.</text>
</comment>
<dbReference type="Proteomes" id="UP000176204">
    <property type="component" value="Chromosome I"/>
</dbReference>
<dbReference type="OrthoDB" id="9811121at2"/>
<accession>A0A1C7P8R5</accession>
<proteinExistence type="inferred from homology"/>
<feature type="transmembrane region" description="Helical" evidence="9">
    <location>
        <begin position="592"/>
        <end position="618"/>
    </location>
</feature>
<evidence type="ECO:0000256" key="8">
    <source>
        <dbReference type="ARBA" id="ARBA00023315"/>
    </source>
</evidence>
<sequence>MSTVPESRGAESCGVQEEGRRMAWWLGLLLCAVGGMLTALAFVPFDLSMCVWVGLMPLVSVLWMGRRRSGFKGFLGAFGYGWVYGLFYFGTSFWWINEVSTLGYVPFMMYLAVYPALWAGLAGTWLRPRFEPFPEARDLPLEQRKARWSAWNVRDMAVTLRAVLGCSALWVVTEWLRGWVMTGFGWNGLGVALYSGLSMAQWAEFVGVTVLSFIPVMVNLWLWCVCRRVGGMMLKVGKRPIPWDFYALCVVLMMLFLGGMFFSLQYAPADLSKKDGVSPHQTGELPVMAVQRNQTQREKAFTPANELYGDLLSATREGMESVYRGMLKATEKEGQVRVQMPAWVIWPESSLARSVLFDAETGNLLPDVFNQALLFGKGGVPALREDFGDFVLLTGGDLAYFDWQTRLPQKSYNALVAFEEDFDGMKDRRKQHLVPFGEYIPCRDIFPWLEDAFTHSAGFRMGSTFEKGDTVEPLPLRGALPGSKVGVIPAICYEDTVGRLLRRFVRPGNQVIVNVTNDGWFNQSFANEQHARNAAFRCIELRRPMVRASNTGMTVAYAPNGAMLDELRGEDGSPFVKGSLYARLPLDENAGYTLYALAGDWAVAACAVLVLLCGFLRLDVSGGSRRRG</sequence>
<dbReference type="Gene3D" id="3.60.110.10">
    <property type="entry name" value="Carbon-nitrogen hydrolase"/>
    <property type="match status" value="1"/>
</dbReference>
<feature type="domain" description="CN hydrolase" evidence="10">
    <location>
        <begin position="285"/>
        <end position="586"/>
    </location>
</feature>
<gene>
    <name evidence="9" type="primary">lnt</name>
    <name evidence="11" type="ORF">PYTT_1765</name>
</gene>
<dbReference type="PANTHER" id="PTHR38686:SF1">
    <property type="entry name" value="APOLIPOPROTEIN N-ACYLTRANSFERASE"/>
    <property type="match status" value="1"/>
</dbReference>
<dbReference type="InterPro" id="IPR045378">
    <property type="entry name" value="LNT_N"/>
</dbReference>
<evidence type="ECO:0000256" key="9">
    <source>
        <dbReference type="HAMAP-Rule" id="MF_01148"/>
    </source>
</evidence>
<evidence type="ECO:0000256" key="6">
    <source>
        <dbReference type="ARBA" id="ARBA00022989"/>
    </source>
</evidence>
<dbReference type="Pfam" id="PF00795">
    <property type="entry name" value="CN_hydrolase"/>
    <property type="match status" value="1"/>
</dbReference>
<dbReference type="EC" id="2.3.1.269" evidence="9"/>
<comment type="function">
    <text evidence="9">Catalyzes the phospholipid dependent N-acylation of the N-terminal cysteine of apolipoprotein, the last step in lipoprotein maturation.</text>
</comment>
<dbReference type="UniPathway" id="UPA00666"/>
<evidence type="ECO:0000313" key="11">
    <source>
        <dbReference type="EMBL" id="SEH92469.1"/>
    </source>
</evidence>
<feature type="transmembrane region" description="Helical" evidence="9">
    <location>
        <begin position="158"/>
        <end position="180"/>
    </location>
</feature>
<dbReference type="PANTHER" id="PTHR38686">
    <property type="entry name" value="APOLIPOPROTEIN N-ACYLTRANSFERASE"/>
    <property type="match status" value="1"/>
</dbReference>
<keyword evidence="12" id="KW-1185">Reference proteome</keyword>
<keyword evidence="8 9" id="KW-0012">Acyltransferase</keyword>
<feature type="transmembrane region" description="Helical" evidence="9">
    <location>
        <begin position="245"/>
        <end position="264"/>
    </location>
</feature>
<dbReference type="KEGG" id="agl:PYTT_1765"/>
<comment type="subcellular location">
    <subcellularLocation>
        <location evidence="1 9">Cell membrane</location>
        <topology evidence="1 9">Multi-pass membrane protein</topology>
    </subcellularLocation>
</comment>
<feature type="transmembrane region" description="Helical" evidence="9">
    <location>
        <begin position="200"/>
        <end position="224"/>
    </location>
</feature>
<evidence type="ECO:0000256" key="3">
    <source>
        <dbReference type="ARBA" id="ARBA00022475"/>
    </source>
</evidence>
<evidence type="ECO:0000256" key="4">
    <source>
        <dbReference type="ARBA" id="ARBA00022679"/>
    </source>
</evidence>
<evidence type="ECO:0000256" key="1">
    <source>
        <dbReference type="ARBA" id="ARBA00004651"/>
    </source>
</evidence>
<keyword evidence="5 9" id="KW-0812">Transmembrane</keyword>
<evidence type="ECO:0000259" key="10">
    <source>
        <dbReference type="PROSITE" id="PS50263"/>
    </source>
</evidence>
<dbReference type="SUPFAM" id="SSF56317">
    <property type="entry name" value="Carbon-nitrogen hydrolase"/>
    <property type="match status" value="1"/>
</dbReference>
<protein>
    <recommendedName>
        <fullName evidence="9">Apolipoprotein N-acyltransferase</fullName>
        <shortName evidence="9">ALP N-acyltransferase</shortName>
        <ecNumber evidence="9">2.3.1.269</ecNumber>
    </recommendedName>
</protein>
<feature type="transmembrane region" description="Helical" evidence="9">
    <location>
        <begin position="102"/>
        <end position="126"/>
    </location>
</feature>
<keyword evidence="6 9" id="KW-1133">Transmembrane helix</keyword>
<dbReference type="GO" id="GO:0005886">
    <property type="term" value="C:plasma membrane"/>
    <property type="evidence" value="ECO:0007669"/>
    <property type="project" value="UniProtKB-SubCell"/>
</dbReference>
<evidence type="ECO:0000256" key="5">
    <source>
        <dbReference type="ARBA" id="ARBA00022692"/>
    </source>
</evidence>
<comment type="pathway">
    <text evidence="9">Protein modification; lipoprotein biosynthesis (N-acyl transfer).</text>
</comment>
<feature type="transmembrane region" description="Helical" evidence="9">
    <location>
        <begin position="49"/>
        <end position="65"/>
    </location>
</feature>
<evidence type="ECO:0000256" key="7">
    <source>
        <dbReference type="ARBA" id="ARBA00023136"/>
    </source>
</evidence>
<comment type="catalytic activity">
    <reaction evidence="9">
        <text>N-terminal S-1,2-diacyl-sn-glyceryl-L-cysteinyl-[lipoprotein] + a glycerophospholipid = N-acyl-S-1,2-diacyl-sn-glyceryl-L-cysteinyl-[lipoprotein] + a 2-acyl-sn-glycero-3-phospholipid + H(+)</text>
        <dbReference type="Rhea" id="RHEA:48228"/>
        <dbReference type="Rhea" id="RHEA-COMP:14681"/>
        <dbReference type="Rhea" id="RHEA-COMP:14684"/>
        <dbReference type="ChEBI" id="CHEBI:15378"/>
        <dbReference type="ChEBI" id="CHEBI:136912"/>
        <dbReference type="ChEBI" id="CHEBI:140656"/>
        <dbReference type="ChEBI" id="CHEBI:140657"/>
        <dbReference type="ChEBI" id="CHEBI:140660"/>
        <dbReference type="EC" id="2.3.1.269"/>
    </reaction>
</comment>
<keyword evidence="3 9" id="KW-1003">Cell membrane</keyword>
<keyword evidence="7 9" id="KW-0472">Membrane</keyword>
<dbReference type="NCBIfam" id="TIGR00546">
    <property type="entry name" value="lnt"/>
    <property type="match status" value="1"/>
</dbReference>